<dbReference type="PANTHER" id="PTHR43150">
    <property type="entry name" value="HYPERKINETIC, ISOFORM M"/>
    <property type="match status" value="1"/>
</dbReference>
<dbReference type="PANTHER" id="PTHR43150:SF4">
    <property type="entry name" value="L-GLYCERALDEHYDE 3-PHOSPHATE REDUCTASE"/>
    <property type="match status" value="1"/>
</dbReference>
<reference evidence="5" key="1">
    <citation type="submission" date="2020-05" db="EMBL/GenBank/DDBJ databases">
        <authorList>
            <person name="Chiriac C."/>
            <person name="Salcher M."/>
            <person name="Ghai R."/>
            <person name="Kavagutti S V."/>
        </authorList>
    </citation>
    <scope>NUCLEOTIDE SEQUENCE</scope>
</reference>
<name>A0A6J7EJA4_9ZZZZ</name>
<evidence type="ECO:0000259" key="4">
    <source>
        <dbReference type="Pfam" id="PF00248"/>
    </source>
</evidence>
<evidence type="ECO:0000256" key="2">
    <source>
        <dbReference type="ARBA" id="ARBA00022857"/>
    </source>
</evidence>
<dbReference type="Gene3D" id="3.20.20.100">
    <property type="entry name" value="NADP-dependent oxidoreductase domain"/>
    <property type="match status" value="1"/>
</dbReference>
<protein>
    <submittedName>
        <fullName evidence="5">Unannotated protein</fullName>
    </submittedName>
</protein>
<evidence type="ECO:0000313" key="5">
    <source>
        <dbReference type="EMBL" id="CAB4880299.1"/>
    </source>
</evidence>
<evidence type="ECO:0000256" key="1">
    <source>
        <dbReference type="ARBA" id="ARBA00006515"/>
    </source>
</evidence>
<dbReference type="GO" id="GO:0016491">
    <property type="term" value="F:oxidoreductase activity"/>
    <property type="evidence" value="ECO:0007669"/>
    <property type="project" value="UniProtKB-KW"/>
</dbReference>
<dbReference type="AlphaFoldDB" id="A0A6J7EJA4"/>
<organism evidence="5">
    <name type="scientific">freshwater metagenome</name>
    <dbReference type="NCBI Taxonomy" id="449393"/>
    <lineage>
        <taxon>unclassified sequences</taxon>
        <taxon>metagenomes</taxon>
        <taxon>ecological metagenomes</taxon>
    </lineage>
</organism>
<keyword evidence="3" id="KW-0560">Oxidoreductase</keyword>
<keyword evidence="2" id="KW-0521">NADP</keyword>
<feature type="domain" description="NADP-dependent oxidoreductase" evidence="4">
    <location>
        <begin position="2"/>
        <end position="129"/>
    </location>
</feature>
<dbReference type="InterPro" id="IPR005399">
    <property type="entry name" value="K_chnl_volt-dep_bsu_KCNAB-rel"/>
</dbReference>
<proteinExistence type="inferred from homology"/>
<dbReference type="GO" id="GO:0051596">
    <property type="term" value="P:methylglyoxal catabolic process"/>
    <property type="evidence" value="ECO:0007669"/>
    <property type="project" value="TreeGrafter"/>
</dbReference>
<comment type="similarity">
    <text evidence="1">Belongs to the shaker potassium channel beta subunit family.</text>
</comment>
<dbReference type="Pfam" id="PF00248">
    <property type="entry name" value="Aldo_ket_red"/>
    <property type="match status" value="1"/>
</dbReference>
<dbReference type="InterPro" id="IPR036812">
    <property type="entry name" value="NAD(P)_OxRdtase_dom_sf"/>
</dbReference>
<dbReference type="EMBL" id="CAFBLS010000154">
    <property type="protein sequence ID" value="CAB4880299.1"/>
    <property type="molecule type" value="Genomic_DNA"/>
</dbReference>
<dbReference type="SUPFAM" id="SSF51430">
    <property type="entry name" value="NAD(P)-linked oxidoreductase"/>
    <property type="match status" value="1"/>
</dbReference>
<dbReference type="InterPro" id="IPR023210">
    <property type="entry name" value="NADP_OxRdtase_dom"/>
</dbReference>
<gene>
    <name evidence="5" type="ORF">UFOPK3402_01248</name>
</gene>
<evidence type="ECO:0000256" key="3">
    <source>
        <dbReference type="ARBA" id="ARBA00023002"/>
    </source>
</evidence>
<accession>A0A6J7EJA4</accession>
<sequence>MFNRWIESGLLEALEDVGAGCITFSPLAQGLLTNRYLDGIPGDSRAAAGKSLFDAHLSDENIERVRALAAIAERRGQSLAQMAVSWTLRDPRVTTTLLGASSVRQLDETVDAVNAIAFTDDEIAQIDEYAVEADINLWAAQSLIP</sequence>